<dbReference type="InterPro" id="IPR021135">
    <property type="entry name" value="PEP_COase"/>
</dbReference>
<protein>
    <submittedName>
        <fullName evidence="2">Uncharacterized protein</fullName>
    </submittedName>
</protein>
<evidence type="ECO:0000256" key="1">
    <source>
        <dbReference type="SAM" id="MobiDB-lite"/>
    </source>
</evidence>
<dbReference type="AlphaFoldDB" id="A0AAN9P928"/>
<dbReference type="GO" id="GO:0005829">
    <property type="term" value="C:cytosol"/>
    <property type="evidence" value="ECO:0007669"/>
    <property type="project" value="TreeGrafter"/>
</dbReference>
<feature type="region of interest" description="Disordered" evidence="1">
    <location>
        <begin position="158"/>
        <end position="208"/>
    </location>
</feature>
<comment type="caution">
    <text evidence="2">The sequence shown here is derived from an EMBL/GenBank/DDBJ whole genome shotgun (WGS) entry which is preliminary data.</text>
</comment>
<dbReference type="EMBL" id="JAYWIO010000001">
    <property type="protein sequence ID" value="KAK7290028.1"/>
    <property type="molecule type" value="Genomic_DNA"/>
</dbReference>
<name>A0AAN9P928_CROPI</name>
<keyword evidence="3" id="KW-1185">Reference proteome</keyword>
<gene>
    <name evidence="2" type="ORF">RIF29_04142</name>
</gene>
<dbReference type="Pfam" id="PF00311">
    <property type="entry name" value="PEPcase"/>
    <property type="match status" value="1"/>
</dbReference>
<dbReference type="GO" id="GO:0009507">
    <property type="term" value="C:chloroplast"/>
    <property type="evidence" value="ECO:0007669"/>
    <property type="project" value="TreeGrafter"/>
</dbReference>
<dbReference type="InterPro" id="IPR015813">
    <property type="entry name" value="Pyrv/PenolPyrv_kinase-like_dom"/>
</dbReference>
<dbReference type="GO" id="GO:0006099">
    <property type="term" value="P:tricarboxylic acid cycle"/>
    <property type="evidence" value="ECO:0007669"/>
    <property type="project" value="InterPro"/>
</dbReference>
<dbReference type="GO" id="GO:0048366">
    <property type="term" value="P:leaf development"/>
    <property type="evidence" value="ECO:0007669"/>
    <property type="project" value="TreeGrafter"/>
</dbReference>
<dbReference type="PANTHER" id="PTHR30523">
    <property type="entry name" value="PHOSPHOENOLPYRUVATE CARBOXYLASE"/>
    <property type="match status" value="1"/>
</dbReference>
<dbReference type="SUPFAM" id="SSF51621">
    <property type="entry name" value="Phosphoenolpyruvate/pyruvate domain"/>
    <property type="match status" value="1"/>
</dbReference>
<accession>A0AAN9P928</accession>
<reference evidence="2 3" key="1">
    <citation type="submission" date="2024-01" db="EMBL/GenBank/DDBJ databases">
        <title>The genomes of 5 underutilized Papilionoideae crops provide insights into root nodulation and disease resistanc.</title>
        <authorList>
            <person name="Yuan L."/>
        </authorList>
    </citation>
    <scope>NUCLEOTIDE SEQUENCE [LARGE SCALE GENOMIC DNA]</scope>
    <source>
        <strain evidence="2">ZHUSHIDOU_FW_LH</strain>
        <tissue evidence="2">Leaf</tissue>
    </source>
</reference>
<evidence type="ECO:0000313" key="2">
    <source>
        <dbReference type="EMBL" id="KAK7290028.1"/>
    </source>
</evidence>
<dbReference type="GO" id="GO:0015977">
    <property type="term" value="P:carbon fixation"/>
    <property type="evidence" value="ECO:0007669"/>
    <property type="project" value="InterPro"/>
</dbReference>
<dbReference type="Proteomes" id="UP001372338">
    <property type="component" value="Unassembled WGS sequence"/>
</dbReference>
<organism evidence="2 3">
    <name type="scientific">Crotalaria pallida</name>
    <name type="common">Smooth rattlebox</name>
    <name type="synonym">Crotalaria striata</name>
    <dbReference type="NCBI Taxonomy" id="3830"/>
    <lineage>
        <taxon>Eukaryota</taxon>
        <taxon>Viridiplantae</taxon>
        <taxon>Streptophyta</taxon>
        <taxon>Embryophyta</taxon>
        <taxon>Tracheophyta</taxon>
        <taxon>Spermatophyta</taxon>
        <taxon>Magnoliopsida</taxon>
        <taxon>eudicotyledons</taxon>
        <taxon>Gunneridae</taxon>
        <taxon>Pentapetalae</taxon>
        <taxon>rosids</taxon>
        <taxon>fabids</taxon>
        <taxon>Fabales</taxon>
        <taxon>Fabaceae</taxon>
        <taxon>Papilionoideae</taxon>
        <taxon>50 kb inversion clade</taxon>
        <taxon>genistoids sensu lato</taxon>
        <taxon>core genistoids</taxon>
        <taxon>Crotalarieae</taxon>
        <taxon>Crotalaria</taxon>
    </lineage>
</organism>
<dbReference type="GO" id="GO:0008964">
    <property type="term" value="F:phosphoenolpyruvate carboxylase activity"/>
    <property type="evidence" value="ECO:0007669"/>
    <property type="project" value="InterPro"/>
</dbReference>
<proteinExistence type="predicted"/>
<dbReference type="GO" id="GO:0048046">
    <property type="term" value="C:apoplast"/>
    <property type="evidence" value="ECO:0007669"/>
    <property type="project" value="TreeGrafter"/>
</dbReference>
<feature type="compositionally biased region" description="Basic and acidic residues" evidence="1">
    <location>
        <begin position="182"/>
        <end position="194"/>
    </location>
</feature>
<evidence type="ECO:0000313" key="3">
    <source>
        <dbReference type="Proteomes" id="UP001372338"/>
    </source>
</evidence>
<dbReference type="PANTHER" id="PTHR30523:SF37">
    <property type="entry name" value="PHOSPHOENOLPYRUVATE CARBOXYLASE"/>
    <property type="match status" value="1"/>
</dbReference>
<feature type="compositionally biased region" description="Polar residues" evidence="1">
    <location>
        <begin position="158"/>
        <end position="167"/>
    </location>
</feature>
<sequence length="208" mass="23385">MLKINTEKITFGYDFFPKRARVVAPRKEEDPNLHDDWVSAVDGSSSRFFLTGCYDGSGSLDVGDSIVVAKSFSHVLNLANLAEEVQISRRRRNKVKKGNFADETNATSELDIEETLKRLVFDLKKSPQEVFDALKNPTVEKVKDITLAPSVGKINFIPRNTTMSEAQPDQKRRREHPGRIPSTEDLRSHLEANRAARSPPSHPPHPPL</sequence>